<gene>
    <name evidence="3" type="ORF">L195_g006056</name>
</gene>
<feature type="compositionally biased region" description="Acidic residues" evidence="1">
    <location>
        <begin position="1"/>
        <end position="14"/>
    </location>
</feature>
<accession>A0A2K3P2N7</accession>
<dbReference type="InterPro" id="IPR000953">
    <property type="entry name" value="Chromo/chromo_shadow_dom"/>
</dbReference>
<evidence type="ECO:0000313" key="3">
    <source>
        <dbReference type="EMBL" id="PNY09503.1"/>
    </source>
</evidence>
<dbReference type="SUPFAM" id="SSF54160">
    <property type="entry name" value="Chromo domain-like"/>
    <property type="match status" value="1"/>
</dbReference>
<dbReference type="Proteomes" id="UP000236291">
    <property type="component" value="Unassembled WGS sequence"/>
</dbReference>
<dbReference type="InterPro" id="IPR016197">
    <property type="entry name" value="Chromo-like_dom_sf"/>
</dbReference>
<reference evidence="3 4" key="2">
    <citation type="journal article" date="2017" name="Front. Plant Sci.">
        <title>Gene Classification and Mining of Molecular Markers Useful in Red Clover (Trifolium pratense) Breeding.</title>
        <authorList>
            <person name="Istvanek J."/>
            <person name="Dluhosova J."/>
            <person name="Dluhos P."/>
            <person name="Patkova L."/>
            <person name="Nedelnik J."/>
            <person name="Repkova J."/>
        </authorList>
    </citation>
    <scope>NUCLEOTIDE SEQUENCE [LARGE SCALE GENOMIC DNA]</scope>
    <source>
        <strain evidence="4">cv. Tatra</strain>
        <tissue evidence="3">Young leaves</tissue>
    </source>
</reference>
<dbReference type="Pfam" id="PF00385">
    <property type="entry name" value="Chromo"/>
    <property type="match status" value="1"/>
</dbReference>
<feature type="region of interest" description="Disordered" evidence="1">
    <location>
        <begin position="55"/>
        <end position="77"/>
    </location>
</feature>
<dbReference type="PROSITE" id="PS50013">
    <property type="entry name" value="CHROMO_2"/>
    <property type="match status" value="1"/>
</dbReference>
<evidence type="ECO:0000313" key="4">
    <source>
        <dbReference type="Proteomes" id="UP000236291"/>
    </source>
</evidence>
<organism evidence="3 4">
    <name type="scientific">Trifolium pratense</name>
    <name type="common">Red clover</name>
    <dbReference type="NCBI Taxonomy" id="57577"/>
    <lineage>
        <taxon>Eukaryota</taxon>
        <taxon>Viridiplantae</taxon>
        <taxon>Streptophyta</taxon>
        <taxon>Embryophyta</taxon>
        <taxon>Tracheophyta</taxon>
        <taxon>Spermatophyta</taxon>
        <taxon>Magnoliopsida</taxon>
        <taxon>eudicotyledons</taxon>
        <taxon>Gunneridae</taxon>
        <taxon>Pentapetalae</taxon>
        <taxon>rosids</taxon>
        <taxon>fabids</taxon>
        <taxon>Fabales</taxon>
        <taxon>Fabaceae</taxon>
        <taxon>Papilionoideae</taxon>
        <taxon>50 kb inversion clade</taxon>
        <taxon>NPAAA clade</taxon>
        <taxon>Hologalegina</taxon>
        <taxon>IRL clade</taxon>
        <taxon>Trifolieae</taxon>
        <taxon>Trifolium</taxon>
    </lineage>
</organism>
<evidence type="ECO:0000256" key="1">
    <source>
        <dbReference type="SAM" id="MobiDB-lite"/>
    </source>
</evidence>
<dbReference type="AlphaFoldDB" id="A0A2K3P2N7"/>
<reference evidence="3 4" key="1">
    <citation type="journal article" date="2014" name="Am. J. Bot.">
        <title>Genome assembly and annotation for red clover (Trifolium pratense; Fabaceae).</title>
        <authorList>
            <person name="Istvanek J."/>
            <person name="Jaros M."/>
            <person name="Krenek A."/>
            <person name="Repkova J."/>
        </authorList>
    </citation>
    <scope>NUCLEOTIDE SEQUENCE [LARGE SCALE GENOMIC DNA]</scope>
    <source>
        <strain evidence="4">cv. Tatra</strain>
        <tissue evidence="3">Young leaves</tissue>
    </source>
</reference>
<dbReference type="Gene3D" id="2.40.50.40">
    <property type="match status" value="1"/>
</dbReference>
<dbReference type="EMBL" id="ASHM01003190">
    <property type="protein sequence ID" value="PNY09503.1"/>
    <property type="molecule type" value="Genomic_DNA"/>
</dbReference>
<dbReference type="InterPro" id="IPR023780">
    <property type="entry name" value="Chromo_domain"/>
</dbReference>
<proteinExistence type="predicted"/>
<comment type="caution">
    <text evidence="3">The sequence shown here is derived from an EMBL/GenBank/DDBJ whole genome shotgun (WGS) entry which is preliminary data.</text>
</comment>
<feature type="region of interest" description="Disordered" evidence="1">
    <location>
        <begin position="1"/>
        <end position="23"/>
    </location>
</feature>
<name>A0A2K3P2N7_TRIPR</name>
<feature type="compositionally biased region" description="Polar residues" evidence="1">
    <location>
        <begin position="55"/>
        <end position="70"/>
    </location>
</feature>
<feature type="domain" description="Chromo" evidence="2">
    <location>
        <begin position="9"/>
        <end position="48"/>
    </location>
</feature>
<protein>
    <recommendedName>
        <fullName evidence="2">Chromo domain-containing protein</fullName>
    </recommendedName>
</protein>
<evidence type="ECO:0000259" key="2">
    <source>
        <dbReference type="PROSITE" id="PS50013"/>
    </source>
</evidence>
<sequence>MSDDWQLEVGPEEAMDTRRNEQGEVEDLVKWKSLPDFENSWESVEKLKKNFQDSSLSTLDPINTPNNQHSAMGGPSD</sequence>